<name>A0A2W1NK05_PAEXE</name>
<comment type="function">
    <text evidence="5">NDH-1 shuttles electrons from NADH, via FMN and iron-sulfur (Fe-S) centers, to quinones in the respiratory chain. The immediate electron acceptor for the enzyme in this species is believed to be ubiquinone. Couples the redox reaction to proton translocation (for every two electrons transferred, four hydrogen ions are translocated across the cytoplasmic membrane), and thus conserves the redox energy in a proton gradient. This subunit may bind ubiquinone.</text>
</comment>
<dbReference type="Pfam" id="PF00146">
    <property type="entry name" value="NADHdh"/>
    <property type="match status" value="1"/>
</dbReference>
<keyword evidence="3 5" id="KW-1133">Transmembrane helix</keyword>
<feature type="transmembrane region" description="Helical" evidence="5">
    <location>
        <begin position="161"/>
        <end position="183"/>
    </location>
</feature>
<dbReference type="GO" id="GO:0016655">
    <property type="term" value="F:oxidoreductase activity, acting on NAD(P)H, quinone or similar compound as acceptor"/>
    <property type="evidence" value="ECO:0007669"/>
    <property type="project" value="UniProtKB-UniRule"/>
</dbReference>
<protein>
    <recommendedName>
        <fullName evidence="5">NADH-quinone oxidoreductase subunit H</fullName>
        <ecNumber evidence="5">7.1.1.-</ecNumber>
    </recommendedName>
    <alternativeName>
        <fullName evidence="5">NADH dehydrogenase I subunit H</fullName>
    </alternativeName>
    <alternativeName>
        <fullName evidence="5">NDH-1 subunit H</fullName>
    </alternativeName>
</protein>
<dbReference type="GO" id="GO:0048038">
    <property type="term" value="F:quinone binding"/>
    <property type="evidence" value="ECO:0007669"/>
    <property type="project" value="UniProtKB-KW"/>
</dbReference>
<sequence>MADLLQQQLTWSNFAIFFAWGVVVLMVVLGFVTYAIYFERKVIGWMQLRVGPNRVGPLGLLQSVADVLKLLLKEDTIPHKAEKELFILAPVITFVPAFAVIAVIPFTGTLFSTDMDVGLLYYVALSGISTIGIVLGGWASNNKYALIGGMRSAAQMISYEIPLVISVIGVIMMTGSLNLNVIAEAQAGGFWHWNFLPQLIGFVVFVIAGVSELNRTPFDLPEAESELVAGYHVEYSGFRFAFFMLAEYVYVFAIAGLTTTLFLGGWHAPFPFLEFIPGIVWFLLKFSAIVFFLFWIRATLPRIRVDQLMGLGWKVLLPLALVNIFVTAAYMSVGPMLSVYFLK</sequence>
<dbReference type="HAMAP" id="MF_01350">
    <property type="entry name" value="NDH1_NuoH"/>
    <property type="match status" value="1"/>
</dbReference>
<dbReference type="GO" id="GO:0005886">
    <property type="term" value="C:plasma membrane"/>
    <property type="evidence" value="ECO:0007669"/>
    <property type="project" value="UniProtKB-SubCell"/>
</dbReference>
<dbReference type="PROSITE" id="PS00668">
    <property type="entry name" value="COMPLEX1_ND1_2"/>
    <property type="match status" value="1"/>
</dbReference>
<dbReference type="OrthoDB" id="9803734at2"/>
<evidence type="ECO:0000256" key="4">
    <source>
        <dbReference type="ARBA" id="ARBA00023136"/>
    </source>
</evidence>
<comment type="catalytic activity">
    <reaction evidence="5">
        <text>a quinone + NADH + 5 H(+)(in) = a quinol + NAD(+) + 4 H(+)(out)</text>
        <dbReference type="Rhea" id="RHEA:57888"/>
        <dbReference type="ChEBI" id="CHEBI:15378"/>
        <dbReference type="ChEBI" id="CHEBI:24646"/>
        <dbReference type="ChEBI" id="CHEBI:57540"/>
        <dbReference type="ChEBI" id="CHEBI:57945"/>
        <dbReference type="ChEBI" id="CHEBI:132124"/>
    </reaction>
</comment>
<dbReference type="PANTHER" id="PTHR11432">
    <property type="entry name" value="NADH DEHYDROGENASE SUBUNIT 1"/>
    <property type="match status" value="1"/>
</dbReference>
<organism evidence="7 8">
    <name type="scientific">Paenibacillus xerothermodurans</name>
    <dbReference type="NCBI Taxonomy" id="1977292"/>
    <lineage>
        <taxon>Bacteria</taxon>
        <taxon>Bacillati</taxon>
        <taxon>Bacillota</taxon>
        <taxon>Bacilli</taxon>
        <taxon>Bacillales</taxon>
        <taxon>Paenibacillaceae</taxon>
        <taxon>Paenibacillus</taxon>
    </lineage>
</organism>
<gene>
    <name evidence="5" type="primary">nuoH</name>
    <name evidence="7" type="ORF">CBW46_018685</name>
</gene>
<feature type="transmembrane region" description="Helical" evidence="5">
    <location>
        <begin position="275"/>
        <end position="296"/>
    </location>
</feature>
<feature type="transmembrane region" description="Helical" evidence="5">
    <location>
        <begin position="195"/>
        <end position="213"/>
    </location>
</feature>
<keyword evidence="2 5" id="KW-0812">Transmembrane</keyword>
<evidence type="ECO:0000313" key="7">
    <source>
        <dbReference type="EMBL" id="PZE19393.1"/>
    </source>
</evidence>
<dbReference type="RefSeq" id="WP_089201486.1">
    <property type="nucleotide sequence ID" value="NZ_NHRJ02000017.1"/>
</dbReference>
<keyword evidence="5" id="KW-1003">Cell membrane</keyword>
<comment type="similarity">
    <text evidence="5 6">Belongs to the complex I subunit 1 family.</text>
</comment>
<dbReference type="AlphaFoldDB" id="A0A2W1NK05"/>
<feature type="transmembrane region" description="Helical" evidence="5">
    <location>
        <begin position="316"/>
        <end position="342"/>
    </location>
</feature>
<dbReference type="Proteomes" id="UP000214746">
    <property type="component" value="Unassembled WGS sequence"/>
</dbReference>
<reference evidence="7" key="1">
    <citation type="submission" date="2018-06" db="EMBL/GenBank/DDBJ databases">
        <title>Paenibacillus xerothermodurans sp. nov. an extremely dry heat resistant spore forming bacterium isolated from the soil of Cape Canaveral, Florida.</title>
        <authorList>
            <person name="Seuylemezian A."/>
            <person name="Kaur N."/>
            <person name="Patil P."/>
            <person name="Patil P."/>
            <person name="Mayilraj S."/>
            <person name="Vaishampayan P."/>
        </authorList>
    </citation>
    <scope>NUCLEOTIDE SEQUENCE [LARGE SCALE GENOMIC DNA]</scope>
    <source>
        <strain evidence="7">ATCC 27380</strain>
    </source>
</reference>
<keyword evidence="5" id="KW-0830">Ubiquinone</keyword>
<evidence type="ECO:0000256" key="6">
    <source>
        <dbReference type="RuleBase" id="RU000471"/>
    </source>
</evidence>
<dbReference type="EC" id="7.1.1.-" evidence="5"/>
<feature type="transmembrane region" description="Helical" evidence="5">
    <location>
        <begin position="14"/>
        <end position="37"/>
    </location>
</feature>
<comment type="subunit">
    <text evidence="5">NDH-1 is composed of 14 different subunits. Subunits NuoA, H, J, K, L, M, N constitute the membrane sector of the complex.</text>
</comment>
<evidence type="ECO:0000256" key="2">
    <source>
        <dbReference type="ARBA" id="ARBA00022692"/>
    </source>
</evidence>
<feature type="transmembrane region" description="Helical" evidence="5">
    <location>
        <begin position="119"/>
        <end position="140"/>
    </location>
</feature>
<keyword evidence="5" id="KW-1278">Translocase</keyword>
<comment type="caution">
    <text evidence="7">The sequence shown here is derived from an EMBL/GenBank/DDBJ whole genome shotgun (WGS) entry which is preliminary data.</text>
</comment>
<evidence type="ECO:0000256" key="1">
    <source>
        <dbReference type="ARBA" id="ARBA00004141"/>
    </source>
</evidence>
<keyword evidence="8" id="KW-1185">Reference proteome</keyword>
<dbReference type="InterPro" id="IPR018086">
    <property type="entry name" value="NADH_UbQ_OxRdtase_su1_CS"/>
</dbReference>
<keyword evidence="4 5" id="KW-0472">Membrane</keyword>
<accession>A0A2W1NK05</accession>
<dbReference type="EMBL" id="NHRJ02000017">
    <property type="protein sequence ID" value="PZE19393.1"/>
    <property type="molecule type" value="Genomic_DNA"/>
</dbReference>
<comment type="subcellular location">
    <subcellularLocation>
        <location evidence="5 6">Cell membrane</location>
        <topology evidence="5 6">Multi-pass membrane protein</topology>
    </subcellularLocation>
    <subcellularLocation>
        <location evidence="1">Membrane</location>
        <topology evidence="1">Multi-pass membrane protein</topology>
    </subcellularLocation>
</comment>
<evidence type="ECO:0000256" key="5">
    <source>
        <dbReference type="HAMAP-Rule" id="MF_01350"/>
    </source>
</evidence>
<feature type="transmembrane region" description="Helical" evidence="5">
    <location>
        <begin position="85"/>
        <end position="107"/>
    </location>
</feature>
<proteinExistence type="inferred from homology"/>
<evidence type="ECO:0000313" key="8">
    <source>
        <dbReference type="Proteomes" id="UP000214746"/>
    </source>
</evidence>
<keyword evidence="5 6" id="KW-0520">NAD</keyword>
<dbReference type="PANTHER" id="PTHR11432:SF3">
    <property type="entry name" value="NADH-UBIQUINONE OXIDOREDUCTASE CHAIN 1"/>
    <property type="match status" value="1"/>
</dbReference>
<evidence type="ECO:0000256" key="3">
    <source>
        <dbReference type="ARBA" id="ARBA00022989"/>
    </source>
</evidence>
<dbReference type="GO" id="GO:0009060">
    <property type="term" value="P:aerobic respiration"/>
    <property type="evidence" value="ECO:0007669"/>
    <property type="project" value="TreeGrafter"/>
</dbReference>
<dbReference type="NCBIfam" id="NF004741">
    <property type="entry name" value="PRK06076.1-2"/>
    <property type="match status" value="1"/>
</dbReference>
<feature type="transmembrane region" description="Helical" evidence="5">
    <location>
        <begin position="248"/>
        <end position="269"/>
    </location>
</feature>
<keyword evidence="5" id="KW-0874">Quinone</keyword>
<dbReference type="InterPro" id="IPR001694">
    <property type="entry name" value="NADH_UbQ_OxRdtase_su1/FPO"/>
</dbReference>
<dbReference type="GO" id="GO:0003954">
    <property type="term" value="F:NADH dehydrogenase activity"/>
    <property type="evidence" value="ECO:0007669"/>
    <property type="project" value="TreeGrafter"/>
</dbReference>